<feature type="signal peptide" evidence="4">
    <location>
        <begin position="1"/>
        <end position="29"/>
    </location>
</feature>
<evidence type="ECO:0000256" key="1">
    <source>
        <dbReference type="ARBA" id="ARBA00022723"/>
    </source>
</evidence>
<feature type="region of interest" description="Disordered" evidence="3">
    <location>
        <begin position="132"/>
        <end position="203"/>
    </location>
</feature>
<dbReference type="SUPFAM" id="SSF49503">
    <property type="entry name" value="Cupredoxins"/>
    <property type="match status" value="1"/>
</dbReference>
<reference evidence="6" key="1">
    <citation type="journal article" date="2023" name="Plant J.">
        <title>The genome of the king protea, Protea cynaroides.</title>
        <authorList>
            <person name="Chang J."/>
            <person name="Duong T.A."/>
            <person name="Schoeman C."/>
            <person name="Ma X."/>
            <person name="Roodt D."/>
            <person name="Barker N."/>
            <person name="Li Z."/>
            <person name="Van de Peer Y."/>
            <person name="Mizrachi E."/>
        </authorList>
    </citation>
    <scope>NUCLEOTIDE SEQUENCE</scope>
    <source>
        <tissue evidence="6">Young leaves</tissue>
    </source>
</reference>
<dbReference type="FunFam" id="2.60.40.420:FF:000003">
    <property type="entry name" value="Blue copper"/>
    <property type="match status" value="1"/>
</dbReference>
<dbReference type="InterPro" id="IPR003245">
    <property type="entry name" value="Phytocyanin_dom"/>
</dbReference>
<dbReference type="AlphaFoldDB" id="A0A9Q0H6P4"/>
<feature type="compositionally biased region" description="Basic residues" evidence="3">
    <location>
        <begin position="159"/>
        <end position="171"/>
    </location>
</feature>
<accession>A0A9Q0H6P4</accession>
<evidence type="ECO:0000313" key="6">
    <source>
        <dbReference type="EMBL" id="KAJ4960240.1"/>
    </source>
</evidence>
<dbReference type="OrthoDB" id="1903230at2759"/>
<dbReference type="GO" id="GO:0005886">
    <property type="term" value="C:plasma membrane"/>
    <property type="evidence" value="ECO:0007669"/>
    <property type="project" value="TreeGrafter"/>
</dbReference>
<dbReference type="GO" id="GO:0046872">
    <property type="term" value="F:metal ion binding"/>
    <property type="evidence" value="ECO:0007669"/>
    <property type="project" value="UniProtKB-KW"/>
</dbReference>
<keyword evidence="7" id="KW-1185">Reference proteome</keyword>
<feature type="compositionally biased region" description="Polar residues" evidence="3">
    <location>
        <begin position="132"/>
        <end position="142"/>
    </location>
</feature>
<keyword evidence="1" id="KW-0479">Metal-binding</keyword>
<dbReference type="GO" id="GO:0009055">
    <property type="term" value="F:electron transfer activity"/>
    <property type="evidence" value="ECO:0007669"/>
    <property type="project" value="InterPro"/>
</dbReference>
<dbReference type="InterPro" id="IPR008972">
    <property type="entry name" value="Cupredoxin"/>
</dbReference>
<dbReference type="Gene3D" id="2.60.40.420">
    <property type="entry name" value="Cupredoxins - blue copper proteins"/>
    <property type="match status" value="1"/>
</dbReference>
<dbReference type="Pfam" id="PF02298">
    <property type="entry name" value="Cu_bind_like"/>
    <property type="match status" value="1"/>
</dbReference>
<keyword evidence="2" id="KW-0325">Glycoprotein</keyword>
<evidence type="ECO:0000256" key="3">
    <source>
        <dbReference type="SAM" id="MobiDB-lite"/>
    </source>
</evidence>
<dbReference type="EMBL" id="JAMYWD010000009">
    <property type="protein sequence ID" value="KAJ4960240.1"/>
    <property type="molecule type" value="Genomic_DNA"/>
</dbReference>
<dbReference type="PANTHER" id="PTHR33021">
    <property type="entry name" value="BLUE COPPER PROTEIN"/>
    <property type="match status" value="1"/>
</dbReference>
<organism evidence="6 7">
    <name type="scientific">Protea cynaroides</name>
    <dbReference type="NCBI Taxonomy" id="273540"/>
    <lineage>
        <taxon>Eukaryota</taxon>
        <taxon>Viridiplantae</taxon>
        <taxon>Streptophyta</taxon>
        <taxon>Embryophyta</taxon>
        <taxon>Tracheophyta</taxon>
        <taxon>Spermatophyta</taxon>
        <taxon>Magnoliopsida</taxon>
        <taxon>Proteales</taxon>
        <taxon>Proteaceae</taxon>
        <taxon>Protea</taxon>
    </lineage>
</organism>
<evidence type="ECO:0000313" key="7">
    <source>
        <dbReference type="Proteomes" id="UP001141806"/>
    </source>
</evidence>
<dbReference type="CDD" id="cd04216">
    <property type="entry name" value="Phytocyanin"/>
    <property type="match status" value="1"/>
</dbReference>
<feature type="domain" description="Phytocyanin" evidence="5">
    <location>
        <begin position="30"/>
        <end position="128"/>
    </location>
</feature>
<evidence type="ECO:0000256" key="2">
    <source>
        <dbReference type="ARBA" id="ARBA00023180"/>
    </source>
</evidence>
<keyword evidence="4" id="KW-0732">Signal</keyword>
<name>A0A9Q0H6P4_9MAGN</name>
<feature type="chain" id="PRO_5040157696" description="Phytocyanin domain-containing protein" evidence="4">
    <location>
        <begin position="30"/>
        <end position="240"/>
    </location>
</feature>
<evidence type="ECO:0000256" key="4">
    <source>
        <dbReference type="SAM" id="SignalP"/>
    </source>
</evidence>
<dbReference type="InterPro" id="IPR039391">
    <property type="entry name" value="Phytocyanin-like"/>
</dbReference>
<comment type="caution">
    <text evidence="6">The sequence shown here is derived from an EMBL/GenBank/DDBJ whole genome shotgun (WGS) entry which is preliminary data.</text>
</comment>
<gene>
    <name evidence="6" type="ORF">NE237_020150</name>
</gene>
<feature type="compositionally biased region" description="Pro residues" evidence="3">
    <location>
        <begin position="172"/>
        <end position="189"/>
    </location>
</feature>
<proteinExistence type="predicted"/>
<protein>
    <recommendedName>
        <fullName evidence="5">Phytocyanin domain-containing protein</fullName>
    </recommendedName>
</protein>
<dbReference type="PROSITE" id="PS51485">
    <property type="entry name" value="PHYTOCYANIN"/>
    <property type="match status" value="1"/>
</dbReference>
<evidence type="ECO:0000259" key="5">
    <source>
        <dbReference type="PROSITE" id="PS51485"/>
    </source>
</evidence>
<dbReference type="PANTHER" id="PTHR33021:SF499">
    <property type="entry name" value="OS12G0150500 PROTEIN"/>
    <property type="match status" value="1"/>
</dbReference>
<dbReference type="Proteomes" id="UP001141806">
    <property type="component" value="Unassembled WGS sequence"/>
</dbReference>
<sequence length="240" mass="26400">MINQLRPAWTVKAIIVILLSSILFRCVTATNHTVGGPTGWGLTSDVKNWASNTSFFTGDNLVFVYRPEHDVIEVEEQGYAQCQIRSPIRTHNAGTTVIPLTYPGTRYFVCGKPGHCLEGLKLQVDVLPSPEIVSSTPSTETVSDAVAPIGSVEGPEAHRGRHRRRPPRSPRRYPPPSPSHDVPQLPPSPDDGGNGEAPEVPSTNGALVERGWVDFPIAYLVYYYNMLLLIKTIANYYPLL</sequence>